<dbReference type="InterPro" id="IPR041616">
    <property type="entry name" value="PheRS_beta_core"/>
</dbReference>
<feature type="domain" description="Phenylalanyl tRNA synthetase beta chain core" evidence="1">
    <location>
        <begin position="1"/>
        <end position="125"/>
    </location>
</feature>
<dbReference type="InterPro" id="IPR045864">
    <property type="entry name" value="aa-tRNA-synth_II/BPL/LPL"/>
</dbReference>
<gene>
    <name evidence="2" type="ORF">B1B_16196</name>
</gene>
<protein>
    <submittedName>
        <fullName evidence="2">Phenylalanyl-tRNA synthetase, beta subunit</fullName>
    </submittedName>
</protein>
<dbReference type="GO" id="GO:0004826">
    <property type="term" value="F:phenylalanine-tRNA ligase activity"/>
    <property type="evidence" value="ECO:0007669"/>
    <property type="project" value="InterPro"/>
</dbReference>
<name>T1A8Y5_9ZZZZ</name>
<keyword evidence="2" id="KW-0436">Ligase</keyword>
<dbReference type="PANTHER" id="PTHR10947">
    <property type="entry name" value="PHENYLALANYL-TRNA SYNTHETASE BETA CHAIN AND LEUCINE-RICH REPEAT-CONTAINING PROTEIN 47"/>
    <property type="match status" value="1"/>
</dbReference>
<accession>T1A8Y5</accession>
<dbReference type="Pfam" id="PF17759">
    <property type="entry name" value="tRNA_synthFbeta"/>
    <property type="match status" value="1"/>
</dbReference>
<proteinExistence type="predicted"/>
<reference evidence="2" key="2">
    <citation type="journal article" date="2014" name="ISME J.">
        <title>Microbial stratification in low pH oxic and suboxic macroscopic growths along an acid mine drainage.</title>
        <authorList>
            <person name="Mendez-Garcia C."/>
            <person name="Mesa V."/>
            <person name="Sprenger R.R."/>
            <person name="Richter M."/>
            <person name="Diez M.S."/>
            <person name="Solano J."/>
            <person name="Bargiela R."/>
            <person name="Golyshina O.V."/>
            <person name="Manteca A."/>
            <person name="Ramos J.L."/>
            <person name="Gallego J.R."/>
            <person name="Llorente I."/>
            <person name="Martins Dos Santos V.A."/>
            <person name="Jensen O.N."/>
            <person name="Pelaez A.I."/>
            <person name="Sanchez J."/>
            <person name="Ferrer M."/>
        </authorList>
    </citation>
    <scope>NUCLEOTIDE SEQUENCE</scope>
</reference>
<comment type="caution">
    <text evidence="2">The sequence shown here is derived from an EMBL/GenBank/DDBJ whole genome shotgun (WGS) entry which is preliminary data.</text>
</comment>
<dbReference type="PANTHER" id="PTHR10947:SF3">
    <property type="entry name" value="LEUCINE-RICH REPEAT-CONTAINING PROTEIN 47"/>
    <property type="match status" value="1"/>
</dbReference>
<dbReference type="EMBL" id="AUZY01010769">
    <property type="protein sequence ID" value="EQD37369.1"/>
    <property type="molecule type" value="Genomic_DNA"/>
</dbReference>
<organism evidence="2">
    <name type="scientific">mine drainage metagenome</name>
    <dbReference type="NCBI Taxonomy" id="410659"/>
    <lineage>
        <taxon>unclassified sequences</taxon>
        <taxon>metagenomes</taxon>
        <taxon>ecological metagenomes</taxon>
    </lineage>
</organism>
<dbReference type="AlphaFoldDB" id="T1A8Y5"/>
<keyword evidence="2" id="KW-0030">Aminoacyl-tRNA synthetase</keyword>
<evidence type="ECO:0000259" key="1">
    <source>
        <dbReference type="Pfam" id="PF17759"/>
    </source>
</evidence>
<sequence>LLLSHLEVLARNTRHPYPQRFGEVGPVLRPDPAAESGAETRYHAGIVLAEEAAGFADGAARVELLLRSFDVGFVREPAVLGATIAGRAAVFRVAGESVAEVGELHPDVLTALGVPVPATWAELDLSALWSLGARRDTH</sequence>
<feature type="non-terminal residue" evidence="2">
    <location>
        <position position="1"/>
    </location>
</feature>
<reference evidence="2" key="1">
    <citation type="submission" date="2013-08" db="EMBL/GenBank/DDBJ databases">
        <authorList>
            <person name="Mendez C."/>
            <person name="Richter M."/>
            <person name="Ferrer M."/>
            <person name="Sanchez J."/>
        </authorList>
    </citation>
    <scope>NUCLEOTIDE SEQUENCE</scope>
</reference>
<evidence type="ECO:0000313" key="2">
    <source>
        <dbReference type="EMBL" id="EQD37369.1"/>
    </source>
</evidence>
<dbReference type="GO" id="GO:0006432">
    <property type="term" value="P:phenylalanyl-tRNA aminoacylation"/>
    <property type="evidence" value="ECO:0007669"/>
    <property type="project" value="InterPro"/>
</dbReference>
<dbReference type="SUPFAM" id="SSF55681">
    <property type="entry name" value="Class II aaRS and biotin synthetases"/>
    <property type="match status" value="1"/>
</dbReference>
<dbReference type="Gene3D" id="3.30.930.10">
    <property type="entry name" value="Bira Bifunctional Protein, Domain 2"/>
    <property type="match status" value="1"/>
</dbReference>
<dbReference type="InterPro" id="IPR045060">
    <property type="entry name" value="Phe-tRNA-ligase_IIc_bsu"/>
</dbReference>